<accession>A0A1Y1VI97</accession>
<dbReference type="Proteomes" id="UP000193719">
    <property type="component" value="Unassembled WGS sequence"/>
</dbReference>
<reference evidence="2 3" key="2">
    <citation type="submission" date="2016-08" db="EMBL/GenBank/DDBJ databases">
        <title>Pervasive Adenine N6-methylation of Active Genes in Fungi.</title>
        <authorList>
            <consortium name="DOE Joint Genome Institute"/>
            <person name="Mondo S.J."/>
            <person name="Dannebaum R.O."/>
            <person name="Kuo R.C."/>
            <person name="Labutti K."/>
            <person name="Haridas S."/>
            <person name="Kuo A."/>
            <person name="Salamov A."/>
            <person name="Ahrendt S.R."/>
            <person name="Lipzen A."/>
            <person name="Sullivan W."/>
            <person name="Andreopoulos W.B."/>
            <person name="Clum A."/>
            <person name="Lindquist E."/>
            <person name="Daum C."/>
            <person name="Ramamoorthy G.K."/>
            <person name="Gryganskyi A."/>
            <person name="Culley D."/>
            <person name="Magnuson J.K."/>
            <person name="James T.Y."/>
            <person name="O'Malley M.A."/>
            <person name="Stajich J.E."/>
            <person name="Spatafora J.W."/>
            <person name="Visel A."/>
            <person name="Grigoriev I.V."/>
        </authorList>
    </citation>
    <scope>NUCLEOTIDE SEQUENCE [LARGE SCALE GENOMIC DNA]</scope>
    <source>
        <strain evidence="3">finn</strain>
    </source>
</reference>
<dbReference type="STRING" id="1754191.A0A1Y1VI97"/>
<dbReference type="Pfam" id="PF12796">
    <property type="entry name" value="Ank_2"/>
    <property type="match status" value="1"/>
</dbReference>
<protein>
    <submittedName>
        <fullName evidence="2">Uncharacterized protein</fullName>
    </submittedName>
</protein>
<dbReference type="PANTHER" id="PTHR24192">
    <property type="entry name" value="ANKYRIN REPEAT DOMAIN 40"/>
    <property type="match status" value="1"/>
</dbReference>
<dbReference type="InterPro" id="IPR039195">
    <property type="entry name" value="ANKRD40"/>
</dbReference>
<feature type="repeat" description="ANK" evidence="1">
    <location>
        <begin position="38"/>
        <end position="70"/>
    </location>
</feature>
<dbReference type="SMART" id="SM00248">
    <property type="entry name" value="ANK"/>
    <property type="match status" value="2"/>
</dbReference>
<dbReference type="EMBL" id="MCFH01000006">
    <property type="protein sequence ID" value="ORX57127.1"/>
    <property type="molecule type" value="Genomic_DNA"/>
</dbReference>
<dbReference type="PROSITE" id="PS50297">
    <property type="entry name" value="ANK_REP_REGION"/>
    <property type="match status" value="1"/>
</dbReference>
<dbReference type="PANTHER" id="PTHR24192:SF3">
    <property type="entry name" value="ANKYRIN REPEAT DOMAIN 40"/>
    <property type="match status" value="1"/>
</dbReference>
<dbReference type="Gene3D" id="1.25.40.20">
    <property type="entry name" value="Ankyrin repeat-containing domain"/>
    <property type="match status" value="1"/>
</dbReference>
<evidence type="ECO:0000256" key="1">
    <source>
        <dbReference type="PROSITE-ProRule" id="PRU00023"/>
    </source>
</evidence>
<gene>
    <name evidence="2" type="ORF">BCR36DRAFT_402326</name>
</gene>
<dbReference type="InterPro" id="IPR036770">
    <property type="entry name" value="Ankyrin_rpt-contain_sf"/>
</dbReference>
<evidence type="ECO:0000313" key="3">
    <source>
        <dbReference type="Proteomes" id="UP000193719"/>
    </source>
</evidence>
<dbReference type="SUPFAM" id="SSF48403">
    <property type="entry name" value="Ankyrin repeat"/>
    <property type="match status" value="1"/>
</dbReference>
<organism evidence="2 3">
    <name type="scientific">Piromyces finnis</name>
    <dbReference type="NCBI Taxonomy" id="1754191"/>
    <lineage>
        <taxon>Eukaryota</taxon>
        <taxon>Fungi</taxon>
        <taxon>Fungi incertae sedis</taxon>
        <taxon>Chytridiomycota</taxon>
        <taxon>Chytridiomycota incertae sedis</taxon>
        <taxon>Neocallimastigomycetes</taxon>
        <taxon>Neocallimastigales</taxon>
        <taxon>Neocallimastigaceae</taxon>
        <taxon>Piromyces</taxon>
    </lineage>
</organism>
<dbReference type="OrthoDB" id="539213at2759"/>
<reference evidence="2 3" key="1">
    <citation type="submission" date="2016-08" db="EMBL/GenBank/DDBJ databases">
        <title>Genomes of anaerobic fungi encode conserved fungal cellulosomes for biomass hydrolysis.</title>
        <authorList>
            <consortium name="DOE Joint Genome Institute"/>
            <person name="Haitjema C.H."/>
            <person name="Gilmore S.P."/>
            <person name="Henske J.K."/>
            <person name="Solomon K.V."/>
            <person name="De Groot R."/>
            <person name="Kuo A."/>
            <person name="Mondo S.J."/>
            <person name="Salamov A.A."/>
            <person name="Labutti K."/>
            <person name="Zhao Z."/>
            <person name="Chiniquy J."/>
            <person name="Barry K."/>
            <person name="Brewer H.M."/>
            <person name="Purvine S.O."/>
            <person name="Wright A.T."/>
            <person name="Boxma B."/>
            <person name="Van Alen T."/>
            <person name="Hackstein J.H."/>
            <person name="Baker S.E."/>
            <person name="Grigoriev I.V."/>
            <person name="O'Malley M.A."/>
        </authorList>
    </citation>
    <scope>NUCLEOTIDE SEQUENCE [LARGE SCALE GENOMIC DNA]</scope>
    <source>
        <strain evidence="3">finn</strain>
    </source>
</reference>
<name>A0A1Y1VI97_9FUNG</name>
<evidence type="ECO:0000313" key="2">
    <source>
        <dbReference type="EMBL" id="ORX57127.1"/>
    </source>
</evidence>
<sequence length="238" mass="27243">MNDERVMSLLEAASLGNLKAVKYFVNAGVNVNKQHNMNGMTALHWAVTRNHIAVAQYLLNNGADPTIKNTKGELPSDLSKSEEMSKILNAELPKEIKKLPINFELSYIKNPDLLKVWSSPDELPEEKSFTQIEQERKEAELRKMQQQQQQQNTVTDDNEKEFLIYKNEQEMNNLLGCVSINDNRPIEDLVLTIKEEIDDSSELTTIYKCNGSLKIPVNKKQYKYAIKKIFKSTNVVII</sequence>
<dbReference type="PROSITE" id="PS50088">
    <property type="entry name" value="ANK_REPEAT"/>
    <property type="match status" value="1"/>
</dbReference>
<comment type="caution">
    <text evidence="2">The sequence shown here is derived from an EMBL/GenBank/DDBJ whole genome shotgun (WGS) entry which is preliminary data.</text>
</comment>
<proteinExistence type="predicted"/>
<keyword evidence="1" id="KW-0040">ANK repeat</keyword>
<keyword evidence="3" id="KW-1185">Reference proteome</keyword>
<dbReference type="AlphaFoldDB" id="A0A1Y1VI97"/>
<dbReference type="InterPro" id="IPR002110">
    <property type="entry name" value="Ankyrin_rpt"/>
</dbReference>